<name>A0A975P9T3_9RHOB</name>
<dbReference type="KEGG" id="gfu:KM031_17755"/>
<dbReference type="Proteomes" id="UP000679352">
    <property type="component" value="Plasmid p1"/>
</dbReference>
<geneLocation type="plasmid" evidence="2 3">
    <name>p1</name>
</geneLocation>
<evidence type="ECO:0000313" key="3">
    <source>
        <dbReference type="Proteomes" id="UP000679352"/>
    </source>
</evidence>
<keyword evidence="2" id="KW-0614">Plasmid</keyword>
<proteinExistence type="predicted"/>
<keyword evidence="3" id="KW-1185">Reference proteome</keyword>
<evidence type="ECO:0000259" key="1">
    <source>
        <dbReference type="Pfam" id="PF03432"/>
    </source>
</evidence>
<gene>
    <name evidence="2" type="ORF">KM031_17755</name>
</gene>
<dbReference type="AlphaFoldDB" id="A0A975P9T3"/>
<organism evidence="2 3">
    <name type="scientific">Gemmobacter fulvus</name>
    <dbReference type="NCBI Taxonomy" id="2840474"/>
    <lineage>
        <taxon>Bacteria</taxon>
        <taxon>Pseudomonadati</taxon>
        <taxon>Pseudomonadota</taxon>
        <taxon>Alphaproteobacteria</taxon>
        <taxon>Rhodobacterales</taxon>
        <taxon>Paracoccaceae</taxon>
        <taxon>Gemmobacter</taxon>
    </lineage>
</organism>
<protein>
    <submittedName>
        <fullName evidence="2">Relaxase/mobilization nuclease domain-containing protein</fullName>
    </submittedName>
</protein>
<sequence>MELLTLQRSKAPDAVGKLWRCSASLRNLRRARAVVKLGSRPVGLAEAVLGEINVLRPQRGGVKAGNAAPKHGFSFSSRASQLWRFSLGSSAAVLKKIGKGGTANAKELAAQMDYLFSKSASIFGNGVVLDADAKGLTKDERNEIVGDWVEDWRGAPKNGHTTHLLMSFPSHVRPEKAKLIAEAWAFEMFQSGAHQDDVWAYVAALHSDKAHPHVHMVVNNRGTVKDSWFYMAKEHAFNLEVMKARMVAIAAEEGVFLDATSRAERGLLTYGPSRAEIERARVEGRAPGERPREGKALEDALVTMARTADAMRSLQHVAALTGLPEIGEKIARAEEALRRGGVLQPFPGDVATAERADLDRHFSGWMADAEGKIRKMPVAERKDMRDELYGYAIDIAKGLGDARGAQLLQMLPQTKLYATGLEGDRLIQGREAFDLQPGATDRLKSDIVGKAVGLGLSGDRVAERLETGAANAWEERHWVRSDLATLSGRRRADLRTPDQSRTVVGDLEGFYQAAAKLIEHARAHEVVPDNARLLRALGSMGRIMQADGKVEFRGDAHVEQFTDELRQRYGKGIVAELASGRTDALTGDFEDADQRKWIARAVVSAAKSHVAFGLTLKEARHAERSLPDRIDRQAKTDWEW</sequence>
<dbReference type="RefSeq" id="WP_215505177.1">
    <property type="nucleotide sequence ID" value="NZ_CP076362.1"/>
</dbReference>
<accession>A0A975P9T3</accession>
<dbReference type="EMBL" id="CP076362">
    <property type="protein sequence ID" value="QWK92145.1"/>
    <property type="molecule type" value="Genomic_DNA"/>
</dbReference>
<reference evidence="2" key="1">
    <citation type="submission" date="2021-06" db="EMBL/GenBank/DDBJ databases">
        <authorList>
            <person name="Lee C.-S."/>
            <person name="Jin L."/>
        </authorList>
    </citation>
    <scope>NUCLEOTIDE SEQUENCE</scope>
    <source>
        <strain evidence="2">Con5</strain>
        <plasmid evidence="2">p1</plasmid>
    </source>
</reference>
<evidence type="ECO:0000313" key="2">
    <source>
        <dbReference type="EMBL" id="QWK92145.1"/>
    </source>
</evidence>
<dbReference type="Pfam" id="PF03432">
    <property type="entry name" value="Relaxase"/>
    <property type="match status" value="1"/>
</dbReference>
<feature type="domain" description="MobA/VirD2-like nuclease" evidence="1">
    <location>
        <begin position="136"/>
        <end position="229"/>
    </location>
</feature>
<dbReference type="InterPro" id="IPR005094">
    <property type="entry name" value="Endonuclease_MobA/VirD2"/>
</dbReference>